<sequence length="211" mass="21546">MVSWAAAGGVVVIALGMVLTPGPNMVYLASRSIAQGRRAGLISLTGVAAGFVVYLGAASSGLSAVFAAVPAAFDVIKVSGACYLLYLAWGMLRPGGGSPFAPASLAPHSGRRLFLMGLTTNLLNPKIALMYAALLPQFITAGAGPTWQQFLQLGAVQIIVAITVNGAIVLGAAGVSRWLQARPRAMQVQRVVAGSVLAVFAVKAVATSTPR</sequence>
<evidence type="ECO:0000256" key="1">
    <source>
        <dbReference type="ARBA" id="ARBA00004651"/>
    </source>
</evidence>
<keyword evidence="3 6" id="KW-0812">Transmembrane</keyword>
<feature type="transmembrane region" description="Helical" evidence="6">
    <location>
        <begin position="75"/>
        <end position="92"/>
    </location>
</feature>
<keyword evidence="4 6" id="KW-1133">Transmembrane helix</keyword>
<feature type="transmembrane region" description="Helical" evidence="6">
    <location>
        <begin position="41"/>
        <end position="69"/>
    </location>
</feature>
<reference evidence="7 8" key="1">
    <citation type="submission" date="2024-07" db="EMBL/GenBank/DDBJ databases">
        <authorList>
            <person name="Thanompreechachai J."/>
            <person name="Duangmal K."/>
        </authorList>
    </citation>
    <scope>NUCLEOTIDE SEQUENCE [LARGE SCALE GENOMIC DNA]</scope>
    <source>
        <strain evidence="7 8">TBRC 1896</strain>
    </source>
</reference>
<accession>A0ABV4I4H8</accession>
<dbReference type="InterPro" id="IPR001123">
    <property type="entry name" value="LeuE-type"/>
</dbReference>
<dbReference type="PANTHER" id="PTHR30086">
    <property type="entry name" value="ARGININE EXPORTER PROTEIN ARGO"/>
    <property type="match status" value="1"/>
</dbReference>
<keyword evidence="2" id="KW-1003">Cell membrane</keyword>
<gene>
    <name evidence="7" type="ORF">AB2L28_15270</name>
</gene>
<dbReference type="PIRSF" id="PIRSF006324">
    <property type="entry name" value="LeuE"/>
    <property type="match status" value="1"/>
</dbReference>
<dbReference type="RefSeq" id="WP_370719838.1">
    <property type="nucleotide sequence ID" value="NZ_JBGGTQ010000007.1"/>
</dbReference>
<organism evidence="7 8">
    <name type="scientific">Kineococcus mangrovi</name>
    <dbReference type="NCBI Taxonomy" id="1660183"/>
    <lineage>
        <taxon>Bacteria</taxon>
        <taxon>Bacillati</taxon>
        <taxon>Actinomycetota</taxon>
        <taxon>Actinomycetes</taxon>
        <taxon>Kineosporiales</taxon>
        <taxon>Kineosporiaceae</taxon>
        <taxon>Kineococcus</taxon>
    </lineage>
</organism>
<feature type="transmembrane region" description="Helical" evidence="6">
    <location>
        <begin position="113"/>
        <end position="134"/>
    </location>
</feature>
<dbReference type="Pfam" id="PF01810">
    <property type="entry name" value="LysE"/>
    <property type="match status" value="1"/>
</dbReference>
<proteinExistence type="predicted"/>
<feature type="transmembrane region" description="Helical" evidence="6">
    <location>
        <begin position="154"/>
        <end position="179"/>
    </location>
</feature>
<protein>
    <submittedName>
        <fullName evidence="7">LysE family translocator</fullName>
    </submittedName>
</protein>
<evidence type="ECO:0000256" key="2">
    <source>
        <dbReference type="ARBA" id="ARBA00022475"/>
    </source>
</evidence>
<evidence type="ECO:0000256" key="5">
    <source>
        <dbReference type="ARBA" id="ARBA00023136"/>
    </source>
</evidence>
<evidence type="ECO:0000313" key="7">
    <source>
        <dbReference type="EMBL" id="MEZ0493598.1"/>
    </source>
</evidence>
<dbReference type="PANTHER" id="PTHR30086:SF20">
    <property type="entry name" value="ARGININE EXPORTER PROTEIN ARGO-RELATED"/>
    <property type="match status" value="1"/>
</dbReference>
<keyword evidence="5 6" id="KW-0472">Membrane</keyword>
<feature type="transmembrane region" description="Helical" evidence="6">
    <location>
        <begin position="6"/>
        <end position="29"/>
    </location>
</feature>
<evidence type="ECO:0000256" key="3">
    <source>
        <dbReference type="ARBA" id="ARBA00022692"/>
    </source>
</evidence>
<dbReference type="Proteomes" id="UP001566476">
    <property type="component" value="Unassembled WGS sequence"/>
</dbReference>
<dbReference type="EMBL" id="JBGGTQ010000007">
    <property type="protein sequence ID" value="MEZ0493598.1"/>
    <property type="molecule type" value="Genomic_DNA"/>
</dbReference>
<keyword evidence="8" id="KW-1185">Reference proteome</keyword>
<comment type="caution">
    <text evidence="7">The sequence shown here is derived from an EMBL/GenBank/DDBJ whole genome shotgun (WGS) entry which is preliminary data.</text>
</comment>
<evidence type="ECO:0000313" key="8">
    <source>
        <dbReference type="Proteomes" id="UP001566476"/>
    </source>
</evidence>
<evidence type="ECO:0000256" key="6">
    <source>
        <dbReference type="SAM" id="Phobius"/>
    </source>
</evidence>
<name>A0ABV4I4H8_9ACTN</name>
<comment type="subcellular location">
    <subcellularLocation>
        <location evidence="1">Cell membrane</location>
        <topology evidence="1">Multi-pass membrane protein</topology>
    </subcellularLocation>
</comment>
<evidence type="ECO:0000256" key="4">
    <source>
        <dbReference type="ARBA" id="ARBA00022989"/>
    </source>
</evidence>